<organism evidence="1 2">
    <name type="scientific">Perkinsus olseni</name>
    <name type="common">Perkinsus atlanticus</name>
    <dbReference type="NCBI Taxonomy" id="32597"/>
    <lineage>
        <taxon>Eukaryota</taxon>
        <taxon>Sar</taxon>
        <taxon>Alveolata</taxon>
        <taxon>Perkinsozoa</taxon>
        <taxon>Perkinsea</taxon>
        <taxon>Perkinsida</taxon>
        <taxon>Perkinsidae</taxon>
        <taxon>Perkinsus</taxon>
    </lineage>
</organism>
<protein>
    <submittedName>
        <fullName evidence="1">Uncharacterized protein</fullName>
    </submittedName>
</protein>
<feature type="non-terminal residue" evidence="1">
    <location>
        <position position="223"/>
    </location>
</feature>
<comment type="caution">
    <text evidence="1">The sequence shown here is derived from an EMBL/GenBank/DDBJ whole genome shotgun (WGS) entry which is preliminary data.</text>
</comment>
<dbReference type="EMBL" id="JABANO010001482">
    <property type="protein sequence ID" value="KAF4758402.1"/>
    <property type="molecule type" value="Genomic_DNA"/>
</dbReference>
<keyword evidence="2" id="KW-1185">Reference proteome</keyword>
<proteinExistence type="predicted"/>
<gene>
    <name evidence="1" type="ORF">FOZ63_012197</name>
</gene>
<reference evidence="1 2" key="1">
    <citation type="submission" date="2020-04" db="EMBL/GenBank/DDBJ databases">
        <title>Perkinsus olseni comparative genomics.</title>
        <authorList>
            <person name="Bogema D.R."/>
        </authorList>
    </citation>
    <scope>NUCLEOTIDE SEQUENCE [LARGE SCALE GENOMIC DNA]</scope>
    <source>
        <strain evidence="1 2">ATCC PRA-207</strain>
    </source>
</reference>
<name>A0A7J6UMF3_PEROL</name>
<evidence type="ECO:0000313" key="1">
    <source>
        <dbReference type="EMBL" id="KAF4758402.1"/>
    </source>
</evidence>
<evidence type="ECO:0000313" key="2">
    <source>
        <dbReference type="Proteomes" id="UP000553632"/>
    </source>
</evidence>
<accession>A0A7J6UMF3</accession>
<sequence>MAGRGSSLTIDQDDLTRRIKQAMSMGYGIRRLQEVLQDSTVNSSTKAMMERGWRKLRESDSKLLKWFDARARGCHHLRCALLIVVCRLTAIGSILPDDFGVRAALMATAWLMARPIADHHVQQIPKLHHLFSAMYEAEVAVGVARLHALLEKALHRHLRAAITVLSSSHGYKGDENSNNPRLSVAASVVIGSTSHAVDGRSGPARADASSECLTVVPERDVLV</sequence>
<dbReference type="Proteomes" id="UP000553632">
    <property type="component" value="Unassembled WGS sequence"/>
</dbReference>
<dbReference type="AlphaFoldDB" id="A0A7J6UMF3"/>